<dbReference type="KEGG" id="mpar:F7D14_07610"/>
<dbReference type="Pfam" id="PF04957">
    <property type="entry name" value="RMF"/>
    <property type="match status" value="1"/>
</dbReference>
<dbReference type="InterPro" id="IPR023200">
    <property type="entry name" value="RMF_sf"/>
</dbReference>
<dbReference type="NCBIfam" id="NF041886">
    <property type="entry name" value="Rmf_CrpP_fam"/>
    <property type="match status" value="1"/>
</dbReference>
<evidence type="ECO:0000313" key="4">
    <source>
        <dbReference type="Proteomes" id="UP000422569"/>
    </source>
</evidence>
<evidence type="ECO:0000256" key="1">
    <source>
        <dbReference type="ARBA" id="ARBA00022490"/>
    </source>
</evidence>
<organism evidence="3 4">
    <name type="scientific">Methylocystis parvus</name>
    <dbReference type="NCBI Taxonomy" id="134"/>
    <lineage>
        <taxon>Bacteria</taxon>
        <taxon>Pseudomonadati</taxon>
        <taxon>Pseudomonadota</taxon>
        <taxon>Alphaproteobacteria</taxon>
        <taxon>Hyphomicrobiales</taxon>
        <taxon>Methylocystaceae</taxon>
        <taxon>Methylocystis</taxon>
    </lineage>
</organism>
<evidence type="ECO:0000256" key="2">
    <source>
        <dbReference type="ARBA" id="ARBA00022845"/>
    </source>
</evidence>
<reference evidence="3 4" key="1">
    <citation type="submission" date="2019-09" db="EMBL/GenBank/DDBJ databases">
        <title>Isolation and complete genome sequencing of Methylocystis species.</title>
        <authorList>
            <person name="Rumah B.L."/>
            <person name="Stead C.E."/>
            <person name="Stevens B.C."/>
            <person name="Minton N.P."/>
            <person name="Grosse-Honebrink A."/>
            <person name="Zhang Y."/>
        </authorList>
    </citation>
    <scope>NUCLEOTIDE SEQUENCE [LARGE SCALE GENOMIC DNA]</scope>
    <source>
        <strain evidence="3 4">BRCS2</strain>
    </source>
</reference>
<keyword evidence="4" id="KW-1185">Reference proteome</keyword>
<dbReference type="GO" id="GO:0006417">
    <property type="term" value="P:regulation of translation"/>
    <property type="evidence" value="ECO:0007669"/>
    <property type="project" value="UniProtKB-KW"/>
</dbReference>
<keyword evidence="2" id="KW-0810">Translation regulation</keyword>
<protein>
    <recommendedName>
        <fullName evidence="5">Ribosome modulation factor</fullName>
    </recommendedName>
</protein>
<dbReference type="Gene3D" id="1.10.10.620">
    <property type="entry name" value="ribosome modulation factor like domain"/>
    <property type="match status" value="1"/>
</dbReference>
<name>A0A6B8M5E5_9HYPH</name>
<dbReference type="EMBL" id="CP044331">
    <property type="protein sequence ID" value="QGM97352.1"/>
    <property type="molecule type" value="Genomic_DNA"/>
</dbReference>
<dbReference type="AlphaFoldDB" id="A0A6B8M5E5"/>
<dbReference type="Proteomes" id="UP000422569">
    <property type="component" value="Chromosome"/>
</dbReference>
<sequence>MEKAKSAFEEGIDAFERGKARDDCPYPVADDRRKLWIEGWDKAKRADDLLVDGTP</sequence>
<accession>A0A6B8M5E5</accession>
<proteinExistence type="predicted"/>
<evidence type="ECO:0008006" key="5">
    <source>
        <dbReference type="Google" id="ProtNLM"/>
    </source>
</evidence>
<keyword evidence="1" id="KW-0963">Cytoplasm</keyword>
<gene>
    <name evidence="3" type="ORF">F7D14_07610</name>
</gene>
<dbReference type="RefSeq" id="WP_016921678.1">
    <property type="nucleotide sequence ID" value="NZ_CP044331.1"/>
</dbReference>
<evidence type="ECO:0000313" key="3">
    <source>
        <dbReference type="EMBL" id="QGM97352.1"/>
    </source>
</evidence>
<dbReference type="InterPro" id="IPR007040">
    <property type="entry name" value="Ribosome_modulation_factor"/>
</dbReference>